<reference evidence="1" key="1">
    <citation type="journal article" date="2022" name="bioRxiv">
        <title>Population genetic analysis of Ophidiomyces ophidiicola, the causative agent of snake fungal disease, indicates recent introductions to the USA.</title>
        <authorList>
            <person name="Ladner J.T."/>
            <person name="Palmer J.M."/>
            <person name="Ettinger C.L."/>
            <person name="Stajich J.E."/>
            <person name="Farrell T.M."/>
            <person name="Glorioso B.M."/>
            <person name="Lawson B."/>
            <person name="Price S.J."/>
            <person name="Stengle A.G."/>
            <person name="Grear D.A."/>
            <person name="Lorch J.M."/>
        </authorList>
    </citation>
    <scope>NUCLEOTIDE SEQUENCE</scope>
    <source>
        <strain evidence="1">NWHC 24266-5</strain>
    </source>
</reference>
<name>A0ACB8V2T3_9EURO</name>
<comment type="caution">
    <text evidence="1">The sequence shown here is derived from an EMBL/GenBank/DDBJ whole genome shotgun (WGS) entry which is preliminary data.</text>
</comment>
<protein>
    <submittedName>
        <fullName evidence="1">Uncharacterized protein</fullName>
    </submittedName>
</protein>
<accession>A0ACB8V2T3</accession>
<proteinExistence type="predicted"/>
<dbReference type="EMBL" id="JALBCA010000013">
    <property type="protein sequence ID" value="KAI2391165.1"/>
    <property type="molecule type" value="Genomic_DNA"/>
</dbReference>
<evidence type="ECO:0000313" key="1">
    <source>
        <dbReference type="EMBL" id="KAI2391165.1"/>
    </source>
</evidence>
<sequence length="393" mass="43555">MIELPSGFLRIIDPAYSNGLWANEKLMDADDIEFEAPTPPVTGVIGGAGSYAAVGARMVAGQEHSNTVGWIVDCGSDFPGTIKETILSWNTHCIFREDHSRLTTRGWNGYGPDEKRDFRYLTPKLRLDEESLTNSLLLSKTFHIICSSLRCCELVDGILKRRSEVLKETNIDSSQLRARPIFVWEPVPDRCFPEELENFYKAIRYVDVVSPNENELARFFGGTVWTAANPQDQRIAAKITQFGIGPKGDGMLVIRAGKDGCYAFSRNGTLKLPAYKFVDVVDPTGAGNTFLGALAQGLVSSGRAPFNVIQGICGSSVWWPGIKCNWGNDEETPTALICATIAASFAIEQIGLPKISFSNEGFECWNGSRYTERIRLYMTQLRDLYDTFSKGNK</sequence>
<gene>
    <name evidence="1" type="ORF">LOY88_001238</name>
</gene>
<organism evidence="1">
    <name type="scientific">Ophidiomyces ophidiicola</name>
    <dbReference type="NCBI Taxonomy" id="1387563"/>
    <lineage>
        <taxon>Eukaryota</taxon>
        <taxon>Fungi</taxon>
        <taxon>Dikarya</taxon>
        <taxon>Ascomycota</taxon>
        <taxon>Pezizomycotina</taxon>
        <taxon>Eurotiomycetes</taxon>
        <taxon>Eurotiomycetidae</taxon>
        <taxon>Onygenales</taxon>
        <taxon>Onygenaceae</taxon>
        <taxon>Ophidiomyces</taxon>
    </lineage>
</organism>